<dbReference type="RefSeq" id="WP_072545324.1">
    <property type="nucleotide sequence ID" value="NZ_DYVX01000002.1"/>
</dbReference>
<dbReference type="AlphaFoldDB" id="A0A921HTZ0"/>
<organism evidence="1 2">
    <name type="scientific">Mediterranea massiliensis</name>
    <dbReference type="NCBI Taxonomy" id="1841865"/>
    <lineage>
        <taxon>Bacteria</taxon>
        <taxon>Pseudomonadati</taxon>
        <taxon>Bacteroidota</taxon>
        <taxon>Bacteroidia</taxon>
        <taxon>Bacteroidales</taxon>
        <taxon>Bacteroidaceae</taxon>
        <taxon>Mediterranea</taxon>
    </lineage>
</organism>
<dbReference type="Proteomes" id="UP000717835">
    <property type="component" value="Unassembled WGS sequence"/>
</dbReference>
<sequence length="378" mass="42826">MKRIHLHLIIYIAILLGLPSCEHEIPYNPEMKQPCLVMNALLEAGDGKKNEVSLYLSTGDNLGKLNDDATLSLYINGHLAAAPQEADPKKLSPPSGVSTGNFSYKKYYFDTPLRPGDLVRLEATAQGGTLRATAEVQVPQPPLDFRVDTCTVPLNMGSGIVTPHRRYLVTVNDIANESNHYRLDIRNQFQVRYHIYEYVKDEQGHFIEDESHNLIYTERDSLAYQQYSDLVNREDVILTDGNVSHSQEDEDNLLFPRIENKYNIFSDDRFHNSSATLKVYTRLYDDFTASPLYGITYGNTYCTQSIHIRLLNLTADYYRYLKALNCFDDDDYDAVLMEPVSLPSNISGGIGFVGVATPREVVIAFPERPCKTTGYWNP</sequence>
<reference evidence="1" key="2">
    <citation type="submission" date="2021-09" db="EMBL/GenBank/DDBJ databases">
        <authorList>
            <person name="Gilroy R."/>
        </authorList>
    </citation>
    <scope>NUCLEOTIDE SEQUENCE</scope>
    <source>
        <strain evidence="1">CHK55-1828</strain>
    </source>
</reference>
<evidence type="ECO:0000313" key="1">
    <source>
        <dbReference type="EMBL" id="HJF90811.1"/>
    </source>
</evidence>
<name>A0A921HTZ0_9BACT</name>
<dbReference type="EMBL" id="DYVX01000002">
    <property type="protein sequence ID" value="HJF90811.1"/>
    <property type="molecule type" value="Genomic_DNA"/>
</dbReference>
<evidence type="ECO:0000313" key="2">
    <source>
        <dbReference type="Proteomes" id="UP000717835"/>
    </source>
</evidence>
<dbReference type="InterPro" id="IPR025345">
    <property type="entry name" value="DUF4249"/>
</dbReference>
<protein>
    <submittedName>
        <fullName evidence="1">DUF4249 domain-containing protein</fullName>
    </submittedName>
</protein>
<reference evidence="1" key="1">
    <citation type="journal article" date="2021" name="PeerJ">
        <title>Extensive microbial diversity within the chicken gut microbiome revealed by metagenomics and culture.</title>
        <authorList>
            <person name="Gilroy R."/>
            <person name="Ravi A."/>
            <person name="Getino M."/>
            <person name="Pursley I."/>
            <person name="Horton D.L."/>
            <person name="Alikhan N.F."/>
            <person name="Baker D."/>
            <person name="Gharbi K."/>
            <person name="Hall N."/>
            <person name="Watson M."/>
            <person name="Adriaenssens E.M."/>
            <person name="Foster-Nyarko E."/>
            <person name="Jarju S."/>
            <person name="Secka A."/>
            <person name="Antonio M."/>
            <person name="Oren A."/>
            <person name="Chaudhuri R.R."/>
            <person name="La Ragione R."/>
            <person name="Hildebrand F."/>
            <person name="Pallen M.J."/>
        </authorList>
    </citation>
    <scope>NUCLEOTIDE SEQUENCE</scope>
    <source>
        <strain evidence="1">CHK55-1828</strain>
    </source>
</reference>
<proteinExistence type="predicted"/>
<gene>
    <name evidence="1" type="ORF">K8W02_00270</name>
</gene>
<dbReference type="Pfam" id="PF14054">
    <property type="entry name" value="DUF4249"/>
    <property type="match status" value="1"/>
</dbReference>
<accession>A0A921HTZ0</accession>
<dbReference type="OrthoDB" id="1077294at2"/>
<comment type="caution">
    <text evidence="1">The sequence shown here is derived from an EMBL/GenBank/DDBJ whole genome shotgun (WGS) entry which is preliminary data.</text>
</comment>